<feature type="domain" description="UspA" evidence="1">
    <location>
        <begin position="5"/>
        <end position="157"/>
    </location>
</feature>
<name>A0AAD3Y218_NEPGR</name>
<dbReference type="InterPro" id="IPR014729">
    <property type="entry name" value="Rossmann-like_a/b/a_fold"/>
</dbReference>
<dbReference type="Proteomes" id="UP001279734">
    <property type="component" value="Unassembled WGS sequence"/>
</dbReference>
<proteinExistence type="predicted"/>
<evidence type="ECO:0000313" key="3">
    <source>
        <dbReference type="Proteomes" id="UP001279734"/>
    </source>
</evidence>
<evidence type="ECO:0000259" key="1">
    <source>
        <dbReference type="Pfam" id="PF00582"/>
    </source>
</evidence>
<dbReference type="Gene3D" id="3.40.50.620">
    <property type="entry name" value="HUPs"/>
    <property type="match status" value="1"/>
</dbReference>
<dbReference type="FunFam" id="3.40.50.620:FF:000206">
    <property type="entry name" value="Universal stress protein family protein"/>
    <property type="match status" value="1"/>
</dbReference>
<dbReference type="AlphaFoldDB" id="A0AAD3Y218"/>
<organism evidence="2 3">
    <name type="scientific">Nepenthes gracilis</name>
    <name type="common">Slender pitcher plant</name>
    <dbReference type="NCBI Taxonomy" id="150966"/>
    <lineage>
        <taxon>Eukaryota</taxon>
        <taxon>Viridiplantae</taxon>
        <taxon>Streptophyta</taxon>
        <taxon>Embryophyta</taxon>
        <taxon>Tracheophyta</taxon>
        <taxon>Spermatophyta</taxon>
        <taxon>Magnoliopsida</taxon>
        <taxon>eudicotyledons</taxon>
        <taxon>Gunneridae</taxon>
        <taxon>Pentapetalae</taxon>
        <taxon>Caryophyllales</taxon>
        <taxon>Nepenthaceae</taxon>
        <taxon>Nepenthes</taxon>
    </lineage>
</organism>
<keyword evidence="3" id="KW-1185">Reference proteome</keyword>
<dbReference type="CDD" id="cd23659">
    <property type="entry name" value="USP_At3g01520-like"/>
    <property type="match status" value="1"/>
</dbReference>
<dbReference type="PANTHER" id="PTHR46100:SF2">
    <property type="entry name" value="OS05G0453700 PROTEIN"/>
    <property type="match status" value="1"/>
</dbReference>
<accession>A0AAD3Y218</accession>
<dbReference type="SUPFAM" id="SSF52402">
    <property type="entry name" value="Adenine nucleotide alpha hydrolases-like"/>
    <property type="match status" value="1"/>
</dbReference>
<dbReference type="PRINTS" id="PR01438">
    <property type="entry name" value="UNVRSLSTRESS"/>
</dbReference>
<dbReference type="InterPro" id="IPR006016">
    <property type="entry name" value="UspA"/>
</dbReference>
<comment type="caution">
    <text evidence="2">The sequence shown here is derived from an EMBL/GenBank/DDBJ whole genome shotgun (WGS) entry which is preliminary data.</text>
</comment>
<gene>
    <name evidence="2" type="ORF">Nepgr_028360</name>
</gene>
<evidence type="ECO:0000313" key="2">
    <source>
        <dbReference type="EMBL" id="GMH26517.1"/>
    </source>
</evidence>
<protein>
    <recommendedName>
        <fullName evidence="1">UspA domain-containing protein</fullName>
    </recommendedName>
</protein>
<dbReference type="EMBL" id="BSYO01000031">
    <property type="protein sequence ID" value="GMH26517.1"/>
    <property type="molecule type" value="Genomic_DNA"/>
</dbReference>
<sequence>MAKERRIGVAIDFSKSSKAALQWAIDNLVDQGDTLHIIHVRPQSQDESRHLLWAKSGSPLIPLVEFREPEVMKKYEVPTDAEVVDMCDTVARQKEVFIVAKVYWGDAREKVCEAIEDMKLDSLVMGSRGLSGIKRVLLGSVTHYVLANATCPVTIVKA</sequence>
<dbReference type="InterPro" id="IPR006015">
    <property type="entry name" value="Universal_stress_UspA"/>
</dbReference>
<dbReference type="Pfam" id="PF00582">
    <property type="entry name" value="Usp"/>
    <property type="match status" value="1"/>
</dbReference>
<reference evidence="2" key="1">
    <citation type="submission" date="2023-05" db="EMBL/GenBank/DDBJ databases">
        <title>Nepenthes gracilis genome sequencing.</title>
        <authorList>
            <person name="Fukushima K."/>
        </authorList>
    </citation>
    <scope>NUCLEOTIDE SEQUENCE</scope>
    <source>
        <strain evidence="2">SING2019-196</strain>
    </source>
</reference>
<dbReference type="PANTHER" id="PTHR46100">
    <property type="entry name" value="IMP2'P"/>
    <property type="match status" value="1"/>
</dbReference>